<dbReference type="Pfam" id="PF03009">
    <property type="entry name" value="GDPD"/>
    <property type="match status" value="1"/>
</dbReference>
<name>A0A0S4N6H6_9BACT</name>
<dbReference type="PANTHER" id="PTHR46211:SF14">
    <property type="entry name" value="GLYCEROPHOSPHODIESTER PHOSPHODIESTERASE"/>
    <property type="match status" value="1"/>
</dbReference>
<dbReference type="Proteomes" id="UP000320623">
    <property type="component" value="Unassembled WGS sequence"/>
</dbReference>
<protein>
    <submittedName>
        <fullName evidence="2">Glycerophosphoryl diester phosphodiesterase</fullName>
    </submittedName>
</protein>
<sequence length="257" mass="29317">MKSEEVFRSFFKTKSSLVIAHRGYSKIAPENTISAFKLAVRFKADMIELDVRITKDGTPVIIHDSKVDRTTNGTGRVKNFYLWVLRELDAGSWFDHKYIGEKIPTLKEVFDAVGGKIPINIEIKSASIKDKLTEKVLAVIYENEIADNVLISSFDPRVLKNVRKLTDEIPTGFLYHYPIYFNPVRTLLNLGANVLIHNYKFTTPKLVEKLHNAGFKIFVYTVNSPNHILKMLEIGVDGIITDDVKLTRRILNSFNQT</sequence>
<accession>A0A0S4N6H6</accession>
<dbReference type="STRING" id="1643428.GCA_001442855_01279"/>
<dbReference type="GO" id="GO:0008081">
    <property type="term" value="F:phosphoric diester hydrolase activity"/>
    <property type="evidence" value="ECO:0007669"/>
    <property type="project" value="InterPro"/>
</dbReference>
<dbReference type="OrthoDB" id="384721at2"/>
<organism evidence="2 3">
    <name type="scientific">Candidatus Thermokryptus mobilis</name>
    <dbReference type="NCBI Taxonomy" id="1643428"/>
    <lineage>
        <taxon>Bacteria</taxon>
        <taxon>Pseudomonadati</taxon>
        <taxon>Candidatus Kryptoniota</taxon>
        <taxon>Candidatus Thermokryptus</taxon>
    </lineage>
</organism>
<dbReference type="EMBL" id="FAOO01000008">
    <property type="protein sequence ID" value="CUU05697.1"/>
    <property type="molecule type" value="Genomic_DNA"/>
</dbReference>
<feature type="domain" description="GP-PDE" evidence="1">
    <location>
        <begin position="16"/>
        <end position="251"/>
    </location>
</feature>
<dbReference type="InterPro" id="IPR017946">
    <property type="entry name" value="PLC-like_Pdiesterase_TIM-brl"/>
</dbReference>
<dbReference type="GO" id="GO:0006629">
    <property type="term" value="P:lipid metabolic process"/>
    <property type="evidence" value="ECO:0007669"/>
    <property type="project" value="InterPro"/>
</dbReference>
<evidence type="ECO:0000259" key="1">
    <source>
        <dbReference type="PROSITE" id="PS51704"/>
    </source>
</evidence>
<dbReference type="PANTHER" id="PTHR46211">
    <property type="entry name" value="GLYCEROPHOSPHORYL DIESTER PHOSPHODIESTERASE"/>
    <property type="match status" value="1"/>
</dbReference>
<dbReference type="AlphaFoldDB" id="A0A0S4N6H6"/>
<gene>
    <name evidence="2" type="ORF">JGI1_01307</name>
</gene>
<dbReference type="RefSeq" id="WP_140945050.1">
    <property type="nucleotide sequence ID" value="NZ_FAOO01000008.1"/>
</dbReference>
<proteinExistence type="predicted"/>
<keyword evidence="3" id="KW-1185">Reference proteome</keyword>
<dbReference type="PROSITE" id="PS51704">
    <property type="entry name" value="GP_PDE"/>
    <property type="match status" value="1"/>
</dbReference>
<dbReference type="Gene3D" id="3.20.20.190">
    <property type="entry name" value="Phosphatidylinositol (PI) phosphodiesterase"/>
    <property type="match status" value="1"/>
</dbReference>
<dbReference type="SUPFAM" id="SSF51695">
    <property type="entry name" value="PLC-like phosphodiesterases"/>
    <property type="match status" value="1"/>
</dbReference>
<evidence type="ECO:0000313" key="2">
    <source>
        <dbReference type="EMBL" id="CUU05697.1"/>
    </source>
</evidence>
<evidence type="ECO:0000313" key="3">
    <source>
        <dbReference type="Proteomes" id="UP000320623"/>
    </source>
</evidence>
<reference evidence="3" key="1">
    <citation type="submission" date="2015-11" db="EMBL/GenBank/DDBJ databases">
        <authorList>
            <person name="Varghese N."/>
        </authorList>
    </citation>
    <scope>NUCLEOTIDE SEQUENCE [LARGE SCALE GENOMIC DNA]</scope>
</reference>
<dbReference type="InterPro" id="IPR030395">
    <property type="entry name" value="GP_PDE_dom"/>
</dbReference>